<dbReference type="PROSITE" id="PS51900">
    <property type="entry name" value="CB"/>
    <property type="match status" value="1"/>
</dbReference>
<organism evidence="7 8">
    <name type="scientific">Undibacterium rivi</name>
    <dbReference type="NCBI Taxonomy" id="2828729"/>
    <lineage>
        <taxon>Bacteria</taxon>
        <taxon>Pseudomonadati</taxon>
        <taxon>Pseudomonadota</taxon>
        <taxon>Betaproteobacteria</taxon>
        <taxon>Burkholderiales</taxon>
        <taxon>Oxalobacteraceae</taxon>
        <taxon>Undibacterium</taxon>
    </lineage>
</organism>
<dbReference type="InterPro" id="IPR011010">
    <property type="entry name" value="DNA_brk_join_enz"/>
</dbReference>
<evidence type="ECO:0000256" key="2">
    <source>
        <dbReference type="ARBA" id="ARBA00023125"/>
    </source>
</evidence>
<dbReference type="SUPFAM" id="SSF56349">
    <property type="entry name" value="DNA breaking-rejoining enzymes"/>
    <property type="match status" value="1"/>
</dbReference>
<sequence>MARKPSVNLNLPPHMRKRIRGELVYYFFDTGGKPRKEIPLGSDYIGALAKYAELNSTEKIQAPTFGDAIDRYKKNEVPKLAKSTQKIFRYDIQHVEAYFRTAPLDQIRPVHIRKFLDKHRDKPTTANRCKRLFSNIFNHARGWGYTDAQNPCEGIRGHALDKRMVYVSDDLFNVVYKQASQPLRDAMDLAYLTGQRPGDALSMADDDIIDGHLFIAQEKTKQPLRIVISGKLKQTINRINKRKEGFKFFTPALLVNEHGKKMTPAVLRNHFTEARRKAIASDPDMEQAIKNFWFYDLRAKAADDTSDIRGDQAASDLLGHDSVKTTKRHYLRRGKIVSPTK</sequence>
<name>A0ABS5GZX6_9BURK</name>
<gene>
    <name evidence="7" type="ORF">KDM87_03625</name>
</gene>
<feature type="domain" description="Core-binding (CB)" evidence="6">
    <location>
        <begin position="63"/>
        <end position="141"/>
    </location>
</feature>
<evidence type="ECO:0000313" key="7">
    <source>
        <dbReference type="EMBL" id="MBR7791672.1"/>
    </source>
</evidence>
<dbReference type="Pfam" id="PF22022">
    <property type="entry name" value="Phage_int_M"/>
    <property type="match status" value="1"/>
</dbReference>
<keyword evidence="3" id="KW-0233">DNA recombination</keyword>
<evidence type="ECO:0000256" key="4">
    <source>
        <dbReference type="PROSITE-ProRule" id="PRU01248"/>
    </source>
</evidence>
<evidence type="ECO:0000259" key="6">
    <source>
        <dbReference type="PROSITE" id="PS51900"/>
    </source>
</evidence>
<dbReference type="Gene3D" id="1.10.150.130">
    <property type="match status" value="1"/>
</dbReference>
<evidence type="ECO:0000256" key="1">
    <source>
        <dbReference type="ARBA" id="ARBA00022908"/>
    </source>
</evidence>
<dbReference type="RefSeq" id="WP_212677771.1">
    <property type="nucleotide sequence ID" value="NZ_JAGSPK010000001.1"/>
</dbReference>
<dbReference type="InterPro" id="IPR044068">
    <property type="entry name" value="CB"/>
</dbReference>
<dbReference type="InterPro" id="IPR002104">
    <property type="entry name" value="Integrase_catalytic"/>
</dbReference>
<comment type="caution">
    <text evidence="7">The sequence shown here is derived from an EMBL/GenBank/DDBJ whole genome shotgun (WGS) entry which is preliminary data.</text>
</comment>
<protein>
    <submittedName>
        <fullName evidence="7">Tyrosine-type recombinase/integrase</fullName>
    </submittedName>
</protein>
<evidence type="ECO:0000313" key="8">
    <source>
        <dbReference type="Proteomes" id="UP000682982"/>
    </source>
</evidence>
<feature type="domain" description="Tyr recombinase" evidence="5">
    <location>
        <begin position="162"/>
        <end position="341"/>
    </location>
</feature>
<accession>A0ABS5GZX6</accession>
<dbReference type="Gene3D" id="1.10.443.10">
    <property type="entry name" value="Intergrase catalytic core"/>
    <property type="match status" value="1"/>
</dbReference>
<dbReference type="InterPro" id="IPR053876">
    <property type="entry name" value="Phage_int_M"/>
</dbReference>
<dbReference type="PROSITE" id="PS51898">
    <property type="entry name" value="TYR_RECOMBINASE"/>
    <property type="match status" value="1"/>
</dbReference>
<keyword evidence="1" id="KW-0229">DNA integration</keyword>
<reference evidence="7 8" key="1">
    <citation type="submission" date="2021-04" db="EMBL/GenBank/DDBJ databases">
        <title>novel species isolated from subtropical streams in China.</title>
        <authorList>
            <person name="Lu H."/>
        </authorList>
    </citation>
    <scope>NUCLEOTIDE SEQUENCE [LARGE SCALE GENOMIC DNA]</scope>
    <source>
        <strain evidence="7 8">FT147W</strain>
    </source>
</reference>
<evidence type="ECO:0000256" key="3">
    <source>
        <dbReference type="ARBA" id="ARBA00023172"/>
    </source>
</evidence>
<dbReference type="InterPro" id="IPR010998">
    <property type="entry name" value="Integrase_recombinase_N"/>
</dbReference>
<proteinExistence type="predicted"/>
<dbReference type="Pfam" id="PF00589">
    <property type="entry name" value="Phage_integrase"/>
    <property type="match status" value="1"/>
</dbReference>
<dbReference type="InterPro" id="IPR013762">
    <property type="entry name" value="Integrase-like_cat_sf"/>
</dbReference>
<evidence type="ECO:0000259" key="5">
    <source>
        <dbReference type="PROSITE" id="PS51898"/>
    </source>
</evidence>
<keyword evidence="8" id="KW-1185">Reference proteome</keyword>
<dbReference type="EMBL" id="JAGSPK010000001">
    <property type="protein sequence ID" value="MBR7791672.1"/>
    <property type="molecule type" value="Genomic_DNA"/>
</dbReference>
<dbReference type="Proteomes" id="UP000682982">
    <property type="component" value="Unassembled WGS sequence"/>
</dbReference>
<keyword evidence="2 4" id="KW-0238">DNA-binding</keyword>